<dbReference type="KEGG" id="kbs:EPA93_00240"/>
<name>A0A4P6JIN1_KTERU</name>
<gene>
    <name evidence="2" type="ORF">EPA93_00240</name>
</gene>
<protein>
    <submittedName>
        <fullName evidence="2">Uncharacterized protein</fullName>
    </submittedName>
</protein>
<feature type="coiled-coil region" evidence="1">
    <location>
        <begin position="69"/>
        <end position="96"/>
    </location>
</feature>
<proteinExistence type="predicted"/>
<dbReference type="EMBL" id="CP035758">
    <property type="protein sequence ID" value="QBD74506.1"/>
    <property type="molecule type" value="Genomic_DNA"/>
</dbReference>
<sequence length="111" mass="12691">MQQDTQRSSGQSKAPGAKRRVVRAGKQVIYEGYDQDEAIKVFLQAGKDYPFVRITYKAGRKIEASIDVNAYTERQVAALKKRAAREKRERTSYRQQAIILTTGQQALKEQR</sequence>
<organism evidence="2 3">
    <name type="scientific">Ktedonosporobacter rubrisoli</name>
    <dbReference type="NCBI Taxonomy" id="2509675"/>
    <lineage>
        <taxon>Bacteria</taxon>
        <taxon>Bacillati</taxon>
        <taxon>Chloroflexota</taxon>
        <taxon>Ktedonobacteria</taxon>
        <taxon>Ktedonobacterales</taxon>
        <taxon>Ktedonosporobacteraceae</taxon>
        <taxon>Ktedonosporobacter</taxon>
    </lineage>
</organism>
<evidence type="ECO:0000313" key="3">
    <source>
        <dbReference type="Proteomes" id="UP000290365"/>
    </source>
</evidence>
<dbReference type="AlphaFoldDB" id="A0A4P6JIN1"/>
<dbReference type="Proteomes" id="UP000290365">
    <property type="component" value="Chromosome"/>
</dbReference>
<dbReference type="RefSeq" id="WP_129885105.1">
    <property type="nucleotide sequence ID" value="NZ_CP035758.1"/>
</dbReference>
<reference evidence="2 3" key="1">
    <citation type="submission" date="2019-01" db="EMBL/GenBank/DDBJ databases">
        <title>Ktedonosporobacter rubrisoli SCAWS-G2.</title>
        <authorList>
            <person name="Huang Y."/>
            <person name="Yan B."/>
        </authorList>
    </citation>
    <scope>NUCLEOTIDE SEQUENCE [LARGE SCALE GENOMIC DNA]</scope>
    <source>
        <strain evidence="2 3">SCAWS-G2</strain>
    </source>
</reference>
<keyword evidence="1" id="KW-0175">Coiled coil</keyword>
<keyword evidence="3" id="KW-1185">Reference proteome</keyword>
<evidence type="ECO:0000313" key="2">
    <source>
        <dbReference type="EMBL" id="QBD74506.1"/>
    </source>
</evidence>
<accession>A0A4P6JIN1</accession>
<evidence type="ECO:0000256" key="1">
    <source>
        <dbReference type="SAM" id="Coils"/>
    </source>
</evidence>